<accession>A0A964BPH1</accession>
<dbReference type="InterPro" id="IPR003661">
    <property type="entry name" value="HisK_dim/P_dom"/>
</dbReference>
<dbReference type="SUPFAM" id="SSF55874">
    <property type="entry name" value="ATPase domain of HSP90 chaperone/DNA topoisomerase II/histidine kinase"/>
    <property type="match status" value="1"/>
</dbReference>
<evidence type="ECO:0000256" key="3">
    <source>
        <dbReference type="ARBA" id="ARBA00022553"/>
    </source>
</evidence>
<dbReference type="PANTHER" id="PTHR43047">
    <property type="entry name" value="TWO-COMPONENT HISTIDINE PROTEIN KINASE"/>
    <property type="match status" value="1"/>
</dbReference>
<sequence>MSNKKALAYKLLDNIEPITDNWIEAIKQDKLIKSSRKLTFTSIKDHLPELLTVIFRAFAGEINIKLDNCDQDRGESHGFSRAIQNFDTEEIAREYYLLKEILLHRLQEDLLVSSPQEIIEAIATLNQVIDEVMANSFKSYTQRRLNQLENLHTQLLLTNQELTRLIEDHRDNLSYLTHEIKNPLTSIIGYSDLFLRQQQIKPLASTIDNLGHIEQVLTQGRKILRLVNDTLEISSYSKGKIKLTSQSVDVCQLLDSVAISLKSAIEAKGLQLIASCTPEPLKIQTDSLRLQQIISNLVSNAIRYTATGTIKVLCQQISSDRFKIVVSDTGIGISQADYQRIFEPYFRVTQPDRCVVPEGVGLGLAIVSQLVKLLGGEIQLESEINVGSTFVIILPIT</sequence>
<dbReference type="InterPro" id="IPR036890">
    <property type="entry name" value="HATPase_C_sf"/>
</dbReference>
<dbReference type="SMART" id="SM00388">
    <property type="entry name" value="HisKA"/>
    <property type="match status" value="1"/>
</dbReference>
<dbReference type="InterPro" id="IPR025751">
    <property type="entry name" value="RsbRD_N_dom"/>
</dbReference>
<dbReference type="PROSITE" id="PS50109">
    <property type="entry name" value="HIS_KIN"/>
    <property type="match status" value="1"/>
</dbReference>
<dbReference type="GO" id="GO:0009927">
    <property type="term" value="F:histidine phosphotransfer kinase activity"/>
    <property type="evidence" value="ECO:0007669"/>
    <property type="project" value="TreeGrafter"/>
</dbReference>
<dbReference type="GO" id="GO:0005886">
    <property type="term" value="C:plasma membrane"/>
    <property type="evidence" value="ECO:0007669"/>
    <property type="project" value="TreeGrafter"/>
</dbReference>
<dbReference type="Gene3D" id="1.10.287.130">
    <property type="match status" value="1"/>
</dbReference>
<keyword evidence="4" id="KW-0808">Transferase</keyword>
<dbReference type="EMBL" id="JADWDC010000006">
    <property type="protein sequence ID" value="MCC0176108.1"/>
    <property type="molecule type" value="Genomic_DNA"/>
</dbReference>
<evidence type="ECO:0000256" key="6">
    <source>
        <dbReference type="ARBA" id="ARBA00023012"/>
    </source>
</evidence>
<dbReference type="RefSeq" id="WP_229639142.1">
    <property type="nucleotide sequence ID" value="NZ_JADWDC010000006.1"/>
</dbReference>
<keyword evidence="10" id="KW-1185">Reference proteome</keyword>
<dbReference type="GO" id="GO:0000155">
    <property type="term" value="F:phosphorelay sensor kinase activity"/>
    <property type="evidence" value="ECO:0007669"/>
    <property type="project" value="InterPro"/>
</dbReference>
<evidence type="ECO:0000256" key="5">
    <source>
        <dbReference type="ARBA" id="ARBA00022777"/>
    </source>
</evidence>
<dbReference type="PRINTS" id="PR00344">
    <property type="entry name" value="BCTRLSENSOR"/>
</dbReference>
<evidence type="ECO:0000256" key="1">
    <source>
        <dbReference type="ARBA" id="ARBA00000085"/>
    </source>
</evidence>
<dbReference type="FunFam" id="3.30.565.10:FF:000006">
    <property type="entry name" value="Sensor histidine kinase WalK"/>
    <property type="match status" value="1"/>
</dbReference>
<keyword evidence="3" id="KW-0597">Phosphoprotein</keyword>
<feature type="coiled-coil region" evidence="7">
    <location>
        <begin position="145"/>
        <end position="179"/>
    </location>
</feature>
<organism evidence="9 10">
    <name type="scientific">Waterburya agarophytonicola KI4</name>
    <dbReference type="NCBI Taxonomy" id="2874699"/>
    <lineage>
        <taxon>Bacteria</taxon>
        <taxon>Bacillati</taxon>
        <taxon>Cyanobacteriota</taxon>
        <taxon>Cyanophyceae</taxon>
        <taxon>Pleurocapsales</taxon>
        <taxon>Hyellaceae</taxon>
        <taxon>Waterburya</taxon>
        <taxon>Waterburya agarophytonicola</taxon>
    </lineage>
</organism>
<dbReference type="InterPro" id="IPR036097">
    <property type="entry name" value="HisK_dim/P_sf"/>
</dbReference>
<keyword evidence="6" id="KW-0902">Two-component regulatory system</keyword>
<dbReference type="Pfam" id="PF02518">
    <property type="entry name" value="HATPase_c"/>
    <property type="match status" value="1"/>
</dbReference>
<dbReference type="InterPro" id="IPR004358">
    <property type="entry name" value="Sig_transdc_His_kin-like_C"/>
</dbReference>
<evidence type="ECO:0000313" key="10">
    <source>
        <dbReference type="Proteomes" id="UP000729733"/>
    </source>
</evidence>
<dbReference type="InterPro" id="IPR005467">
    <property type="entry name" value="His_kinase_dom"/>
</dbReference>
<dbReference type="Pfam" id="PF00512">
    <property type="entry name" value="HisKA"/>
    <property type="match status" value="1"/>
</dbReference>
<dbReference type="InterPro" id="IPR003594">
    <property type="entry name" value="HATPase_dom"/>
</dbReference>
<evidence type="ECO:0000256" key="2">
    <source>
        <dbReference type="ARBA" id="ARBA00012438"/>
    </source>
</evidence>
<gene>
    <name evidence="9" type="ORF">I4641_03825</name>
</gene>
<dbReference type="Gene3D" id="3.30.565.10">
    <property type="entry name" value="Histidine kinase-like ATPase, C-terminal domain"/>
    <property type="match status" value="1"/>
</dbReference>
<name>A0A964BPH1_9CYAN</name>
<comment type="caution">
    <text evidence="9">The sequence shown here is derived from an EMBL/GenBank/DDBJ whole genome shotgun (WGS) entry which is preliminary data.</text>
</comment>
<dbReference type="AlphaFoldDB" id="A0A964BPH1"/>
<feature type="domain" description="Histidine kinase" evidence="8">
    <location>
        <begin position="175"/>
        <end position="397"/>
    </location>
</feature>
<dbReference type="CDD" id="cd00082">
    <property type="entry name" value="HisKA"/>
    <property type="match status" value="1"/>
</dbReference>
<dbReference type="Proteomes" id="UP000729733">
    <property type="component" value="Unassembled WGS sequence"/>
</dbReference>
<keyword evidence="7" id="KW-0175">Coiled coil</keyword>
<dbReference type="SMART" id="SM00387">
    <property type="entry name" value="HATPase_c"/>
    <property type="match status" value="1"/>
</dbReference>
<protein>
    <recommendedName>
        <fullName evidence="2">histidine kinase</fullName>
        <ecNumber evidence="2">2.7.13.3</ecNumber>
    </recommendedName>
</protein>
<keyword evidence="5 9" id="KW-0418">Kinase</keyword>
<evidence type="ECO:0000256" key="7">
    <source>
        <dbReference type="SAM" id="Coils"/>
    </source>
</evidence>
<dbReference type="SUPFAM" id="SSF47384">
    <property type="entry name" value="Homodimeric domain of signal transducing histidine kinase"/>
    <property type="match status" value="1"/>
</dbReference>
<dbReference type="PANTHER" id="PTHR43047:SF72">
    <property type="entry name" value="OSMOSENSING HISTIDINE PROTEIN KINASE SLN1"/>
    <property type="match status" value="1"/>
</dbReference>
<evidence type="ECO:0000313" key="9">
    <source>
        <dbReference type="EMBL" id="MCC0176108.1"/>
    </source>
</evidence>
<evidence type="ECO:0000256" key="4">
    <source>
        <dbReference type="ARBA" id="ARBA00022679"/>
    </source>
</evidence>
<dbReference type="Pfam" id="PF14361">
    <property type="entry name" value="RsbRD_N"/>
    <property type="match status" value="1"/>
</dbReference>
<comment type="catalytic activity">
    <reaction evidence="1">
        <text>ATP + protein L-histidine = ADP + protein N-phospho-L-histidine.</text>
        <dbReference type="EC" id="2.7.13.3"/>
    </reaction>
</comment>
<reference evidence="9" key="1">
    <citation type="journal article" date="2021" name="Antonie Van Leeuwenhoek">
        <title>Draft genome and description of Waterburya agarophytonicola gen. nov. sp. nov. (Pleurocapsales, Cyanobacteria): a seaweed symbiont.</title>
        <authorList>
            <person name="Bonthond G."/>
            <person name="Shalygin S."/>
            <person name="Bayer T."/>
            <person name="Weinberger F."/>
        </authorList>
    </citation>
    <scope>NUCLEOTIDE SEQUENCE</scope>
    <source>
        <strain evidence="9">KI4</strain>
    </source>
</reference>
<proteinExistence type="predicted"/>
<dbReference type="EC" id="2.7.13.3" evidence="2"/>
<evidence type="ECO:0000259" key="8">
    <source>
        <dbReference type="PROSITE" id="PS50109"/>
    </source>
</evidence>